<dbReference type="AlphaFoldDB" id="A0A9X7M260"/>
<feature type="transmembrane region" description="Helical" evidence="1">
    <location>
        <begin position="30"/>
        <end position="47"/>
    </location>
</feature>
<keyword evidence="1" id="KW-0472">Membrane</keyword>
<protein>
    <submittedName>
        <fullName evidence="2">Uncharacterized protein</fullName>
    </submittedName>
</protein>
<gene>
    <name evidence="2" type="ORF">D0437_33130</name>
</gene>
<keyword evidence="1" id="KW-0812">Transmembrane</keyword>
<evidence type="ECO:0000313" key="2">
    <source>
        <dbReference type="EMBL" id="QDZ77489.1"/>
    </source>
</evidence>
<accession>A0A9X7M260</accession>
<dbReference type="RefSeq" id="WP_208743205.1">
    <property type="nucleotide sequence ID" value="NZ_CP031778.1"/>
</dbReference>
<reference evidence="2 3" key="1">
    <citation type="journal article" date="2019" name="Ecotoxicol. Environ. Saf.">
        <title>Microbial characterization of heavy metal resistant bacterial strains isolated from an electroplating wastewater treatment plant.</title>
        <authorList>
            <person name="Cai X."/>
            <person name="Zheng X."/>
            <person name="Zhang D."/>
            <person name="Iqbal W."/>
            <person name="Liu C."/>
            <person name="Yang B."/>
            <person name="Zhao X."/>
            <person name="Lu X."/>
            <person name="Mao Y."/>
        </authorList>
    </citation>
    <scope>NUCLEOTIDE SEQUENCE [LARGE SCALE GENOMIC DNA]</scope>
    <source>
        <strain evidence="2 3">Co1-1</strain>
    </source>
</reference>
<name>A0A9X7M260_BACCE</name>
<evidence type="ECO:0000256" key="1">
    <source>
        <dbReference type="SAM" id="Phobius"/>
    </source>
</evidence>
<dbReference type="EMBL" id="CP031778">
    <property type="protein sequence ID" value="QDZ77489.1"/>
    <property type="molecule type" value="Genomic_DNA"/>
</dbReference>
<organism evidence="2 3">
    <name type="scientific">Bacillus cereus</name>
    <dbReference type="NCBI Taxonomy" id="1396"/>
    <lineage>
        <taxon>Bacteria</taxon>
        <taxon>Bacillati</taxon>
        <taxon>Bacillota</taxon>
        <taxon>Bacilli</taxon>
        <taxon>Bacillales</taxon>
        <taxon>Bacillaceae</taxon>
        <taxon>Bacillus</taxon>
        <taxon>Bacillus cereus group</taxon>
    </lineage>
</organism>
<proteinExistence type="predicted"/>
<evidence type="ECO:0000313" key="3">
    <source>
        <dbReference type="Proteomes" id="UP000321735"/>
    </source>
</evidence>
<keyword evidence="1" id="KW-1133">Transmembrane helix</keyword>
<dbReference type="Proteomes" id="UP000321735">
    <property type="component" value="Chromosome"/>
</dbReference>
<sequence>MKVKICIVLTVVGVHLLLSGIIVDNEILKYIMISTLILASIINLYIIKLNNSNKGIFDNKQSDYPAWYFGYTPKEKRRKFNS</sequence>